<evidence type="ECO:0000313" key="2">
    <source>
        <dbReference type="EMBL" id="ALO68277.1"/>
    </source>
</evidence>
<keyword evidence="1" id="KW-0812">Transmembrane</keyword>
<dbReference type="OrthoDB" id="64737at2"/>
<dbReference type="AlphaFoldDB" id="A0A0S2M3E3"/>
<feature type="transmembrane region" description="Helical" evidence="1">
    <location>
        <begin position="176"/>
        <end position="197"/>
    </location>
</feature>
<organism evidence="2 3">
    <name type="scientific">Arthrobacter alpinus</name>
    <dbReference type="NCBI Taxonomy" id="656366"/>
    <lineage>
        <taxon>Bacteria</taxon>
        <taxon>Bacillati</taxon>
        <taxon>Actinomycetota</taxon>
        <taxon>Actinomycetes</taxon>
        <taxon>Micrococcales</taxon>
        <taxon>Micrococcaceae</taxon>
        <taxon>Arthrobacter</taxon>
    </lineage>
</organism>
<name>A0A0S2M3E3_9MICC</name>
<feature type="transmembrane region" description="Helical" evidence="1">
    <location>
        <begin position="95"/>
        <end position="115"/>
    </location>
</feature>
<dbReference type="Pfam" id="PF07077">
    <property type="entry name" value="DUF1345"/>
    <property type="match status" value="1"/>
</dbReference>
<keyword evidence="1" id="KW-0472">Membrane</keyword>
<feature type="transmembrane region" description="Helical" evidence="1">
    <location>
        <begin position="65"/>
        <end position="83"/>
    </location>
</feature>
<sequence length="198" mass="20731">MLVCGVAAAALTGLLGAWVFAPAVGWAVAALIYNATVWLQIAPMDAAQTANHAQEEDPGLGTSDLLILLAALGSLAAVVLVMVGSKDVQGTARFLLALLALTAAAMSWLMVHTLFTLRYATIYYSGEPGGIDFNQDAPPQYTDIAYMAFSVGMTYQVSDTSITTRAMRSTVLRHSLLAFVFGTGIVATTINLVVSLAA</sequence>
<dbReference type="EMBL" id="CP013200">
    <property type="protein sequence ID" value="ALO68277.1"/>
    <property type="molecule type" value="Genomic_DNA"/>
</dbReference>
<reference evidence="2 3" key="2">
    <citation type="journal article" date="2016" name="J. Biotechnol.">
        <title>Complete genome sequence of Arthrobacter alpinus ERGS4:06, a yellow pigmented bacterium tolerant to cold and radiations isolated from Sikkim Himalaya.</title>
        <authorList>
            <person name="Kumar R."/>
            <person name="Singh D."/>
            <person name="Swarnkar M.K."/>
            <person name="Singh A.K."/>
            <person name="Kumar S."/>
        </authorList>
    </citation>
    <scope>NUCLEOTIDE SEQUENCE [LARGE SCALE GENOMIC DNA]</scope>
    <source>
        <strain evidence="2 3">ERGS4:06</strain>
    </source>
</reference>
<evidence type="ECO:0000313" key="3">
    <source>
        <dbReference type="Proteomes" id="UP000059574"/>
    </source>
</evidence>
<reference evidence="3" key="1">
    <citation type="submission" date="2015-11" db="EMBL/GenBank/DDBJ databases">
        <authorList>
            <person name="Kumar R."/>
            <person name="Singh D."/>
            <person name="Swarnkar M.K."/>
            <person name="Singh A.K."/>
            <person name="Kumar S."/>
        </authorList>
    </citation>
    <scope>NUCLEOTIDE SEQUENCE [LARGE SCALE GENOMIC DNA]</scope>
    <source>
        <strain evidence="3">ERGS4:06</strain>
    </source>
</reference>
<dbReference type="Proteomes" id="UP000059574">
    <property type="component" value="Chromosome"/>
</dbReference>
<dbReference type="InterPro" id="IPR009781">
    <property type="entry name" value="DUF1345"/>
</dbReference>
<gene>
    <name evidence="2" type="ORF">AS189_02740</name>
</gene>
<protein>
    <recommendedName>
        <fullName evidence="4">DUF1345 domain-containing protein</fullName>
    </recommendedName>
</protein>
<accession>A0A0S2M3E3</accession>
<proteinExistence type="predicted"/>
<evidence type="ECO:0008006" key="4">
    <source>
        <dbReference type="Google" id="ProtNLM"/>
    </source>
</evidence>
<evidence type="ECO:0000256" key="1">
    <source>
        <dbReference type="SAM" id="Phobius"/>
    </source>
</evidence>
<keyword evidence="1" id="KW-1133">Transmembrane helix</keyword>